<organism evidence="2 3">
    <name type="scientific">Corynebacterium phocae</name>
    <dbReference type="NCBI Taxonomy" id="161895"/>
    <lineage>
        <taxon>Bacteria</taxon>
        <taxon>Bacillati</taxon>
        <taxon>Actinomycetota</taxon>
        <taxon>Actinomycetes</taxon>
        <taxon>Mycobacteriales</taxon>
        <taxon>Corynebacteriaceae</taxon>
        <taxon>Corynebacterium</taxon>
    </lineage>
</organism>
<keyword evidence="1" id="KW-0812">Transmembrane</keyword>
<dbReference type="AlphaFoldDB" id="A0A1L7D327"/>
<keyword evidence="1" id="KW-0472">Membrane</keyword>
<gene>
    <name evidence="2" type="ORF">CPHO_05280</name>
</gene>
<feature type="transmembrane region" description="Helical" evidence="1">
    <location>
        <begin position="46"/>
        <end position="72"/>
    </location>
</feature>
<dbReference type="Proteomes" id="UP000185491">
    <property type="component" value="Chromosome"/>
</dbReference>
<protein>
    <submittedName>
        <fullName evidence="2">Membrane protein</fullName>
    </submittedName>
</protein>
<keyword evidence="1" id="KW-1133">Transmembrane helix</keyword>
<evidence type="ECO:0000256" key="1">
    <source>
        <dbReference type="SAM" id="Phobius"/>
    </source>
</evidence>
<proteinExistence type="predicted"/>
<dbReference type="STRING" id="161895.CPHO_05280"/>
<name>A0A1L7D327_9CORY</name>
<dbReference type="KEGG" id="cpho:CPHO_05280"/>
<dbReference type="EMBL" id="CP009249">
    <property type="protein sequence ID" value="APT92401.1"/>
    <property type="molecule type" value="Genomic_DNA"/>
</dbReference>
<keyword evidence="3" id="KW-1185">Reference proteome</keyword>
<evidence type="ECO:0000313" key="3">
    <source>
        <dbReference type="Proteomes" id="UP000185491"/>
    </source>
</evidence>
<feature type="transmembrane region" description="Helical" evidence="1">
    <location>
        <begin position="21"/>
        <end position="40"/>
    </location>
</feature>
<dbReference type="OrthoDB" id="3217020at2"/>
<accession>A0A1L7D327</accession>
<evidence type="ECO:0000313" key="2">
    <source>
        <dbReference type="EMBL" id="APT92401.1"/>
    </source>
</evidence>
<dbReference type="Pfam" id="PF11292">
    <property type="entry name" value="DUF3093"/>
    <property type="match status" value="1"/>
</dbReference>
<reference evidence="2 3" key="1">
    <citation type="submission" date="2014-08" db="EMBL/GenBank/DDBJ databases">
        <title>Complete genome sequence of Corynebacterium phocae M408/89/1(T)(=DSM 44612(T)), isolated from the common seal (Phoca vitulina).</title>
        <authorList>
            <person name="Ruckert C."/>
            <person name="Albersmeier A."/>
            <person name="Winkler A."/>
            <person name="Kalinowski J."/>
        </authorList>
    </citation>
    <scope>NUCLEOTIDE SEQUENCE [LARGE SCALE GENOMIC DNA]</scope>
    <source>
        <strain evidence="2 3">M408/89/1</strain>
    </source>
</reference>
<sequence length="170" mass="18627">MTTHRNNSASVRYSERQWVPWYFWFNGAVVIVIAAATFGLNRGLTAGLIAAAILAALGTWILISWSSTVLTVEQDQEGTRWLTVAGAQLPDDVVSRSLAVPKSARRNALGPQLDPAAFLVTHPWIETHAMFILDDPEDPTPYWMVATKDPQKLIAAFVPDQAAQATKGLK</sequence>
<dbReference type="RefSeq" id="WP_075733833.1">
    <property type="nucleotide sequence ID" value="NZ_CP009249.1"/>
</dbReference>
<dbReference type="InterPro" id="IPR021443">
    <property type="entry name" value="DUF3093"/>
</dbReference>